<feature type="chain" id="PRO_5004193137" description="SoxAX cytochrome complex subunit A" evidence="18">
    <location>
        <begin position="46"/>
        <end position="291"/>
    </location>
</feature>
<dbReference type="SUPFAM" id="SSF46626">
    <property type="entry name" value="Cytochrome c"/>
    <property type="match status" value="2"/>
</dbReference>
<evidence type="ECO:0000313" key="21">
    <source>
        <dbReference type="Proteomes" id="UP000002429"/>
    </source>
</evidence>
<feature type="binding site" description="axial binding residue" evidence="17">
    <location>
        <position position="252"/>
    </location>
    <ligand>
        <name>heme c</name>
        <dbReference type="ChEBI" id="CHEBI:61717"/>
        <label>2</label>
    </ligand>
    <ligandPart>
        <name>Fe</name>
        <dbReference type="ChEBI" id="CHEBI:18248"/>
    </ligandPart>
</feature>
<dbReference type="Proteomes" id="UP000002429">
    <property type="component" value="Chromosome"/>
</dbReference>
<evidence type="ECO:0000256" key="9">
    <source>
        <dbReference type="ARBA" id="ARBA00022982"/>
    </source>
</evidence>
<dbReference type="InterPro" id="IPR009056">
    <property type="entry name" value="Cyt_c-like_dom"/>
</dbReference>
<name>Q1LHT4_CUPMC</name>
<comment type="catalytic activity">
    <reaction evidence="12 14">
        <text>L-cysteinyl-[SoxY protein] + thiosulfate + 2 Fe(III)-[cytochrome c] = S-sulfosulfanyl-L-cysteinyl-[SoxY protein] + 2 Fe(II)-[cytochrome c] + 2 H(+)</text>
        <dbReference type="Rhea" id="RHEA:56720"/>
        <dbReference type="Rhea" id="RHEA-COMP:10350"/>
        <dbReference type="Rhea" id="RHEA-COMP:14328"/>
        <dbReference type="Rhea" id="RHEA-COMP:14399"/>
        <dbReference type="Rhea" id="RHEA-COMP:14691"/>
        <dbReference type="ChEBI" id="CHEBI:15378"/>
        <dbReference type="ChEBI" id="CHEBI:29033"/>
        <dbReference type="ChEBI" id="CHEBI:29034"/>
        <dbReference type="ChEBI" id="CHEBI:29950"/>
        <dbReference type="ChEBI" id="CHEBI:33542"/>
        <dbReference type="ChEBI" id="CHEBI:139321"/>
        <dbReference type="EC" id="2.8.5.2"/>
    </reaction>
</comment>
<feature type="binding site" description="covalent" evidence="16">
    <location>
        <position position="203"/>
    </location>
    <ligand>
        <name>heme c</name>
        <dbReference type="ChEBI" id="CHEBI:61717"/>
        <label>2</label>
    </ligand>
</feature>
<evidence type="ECO:0000256" key="1">
    <source>
        <dbReference type="ARBA" id="ARBA00004418"/>
    </source>
</evidence>
<dbReference type="GO" id="GO:0016669">
    <property type="term" value="F:oxidoreductase activity, acting on a sulfur group of donors, cytochrome as acceptor"/>
    <property type="evidence" value="ECO:0007669"/>
    <property type="project" value="InterPro"/>
</dbReference>
<proteinExistence type="inferred from homology"/>
<feature type="active site" description="Cysteine persulfide intermediate" evidence="15">
    <location>
        <position position="252"/>
    </location>
</feature>
<evidence type="ECO:0000256" key="8">
    <source>
        <dbReference type="ARBA" id="ARBA00022764"/>
    </source>
</evidence>
<dbReference type="GO" id="GO:0019417">
    <property type="term" value="P:sulfur oxidation"/>
    <property type="evidence" value="ECO:0007669"/>
    <property type="project" value="InterPro"/>
</dbReference>
<keyword evidence="9 14" id="KW-0249">Electron transport</keyword>
<dbReference type="EMBL" id="CP000352">
    <property type="protein sequence ID" value="ABF10292.1"/>
    <property type="molecule type" value="Genomic_DNA"/>
</dbReference>
<dbReference type="PIRSF" id="PIRSF038455">
    <property type="entry name" value="SoxA"/>
    <property type="match status" value="1"/>
</dbReference>
<feature type="binding site" description="axial binding residue" evidence="17">
    <location>
        <position position="204"/>
    </location>
    <ligand>
        <name>heme c</name>
        <dbReference type="ChEBI" id="CHEBI:61717"/>
        <label>2</label>
    </ligand>
    <ligandPart>
        <name>Fe</name>
        <dbReference type="ChEBI" id="CHEBI:18248"/>
    </ligandPart>
</feature>
<dbReference type="NCBIfam" id="TIGR04484">
    <property type="entry name" value="thiosulf_SoxA"/>
    <property type="match status" value="1"/>
</dbReference>
<organism evidence="20 21">
    <name type="scientific">Cupriavidus metallidurans (strain ATCC 43123 / DSM 2839 / NBRC 102507 / CH34)</name>
    <name type="common">Ralstonia metallidurans</name>
    <dbReference type="NCBI Taxonomy" id="266264"/>
    <lineage>
        <taxon>Bacteria</taxon>
        <taxon>Pseudomonadati</taxon>
        <taxon>Pseudomonadota</taxon>
        <taxon>Betaproteobacteria</taxon>
        <taxon>Burkholderiales</taxon>
        <taxon>Burkholderiaceae</taxon>
        <taxon>Cupriavidus</taxon>
    </lineage>
</organism>
<keyword evidence="3 14" id="KW-0813">Transport</keyword>
<evidence type="ECO:0000256" key="13">
    <source>
        <dbReference type="ARBA" id="ARBA00048423"/>
    </source>
</evidence>
<evidence type="ECO:0000256" key="3">
    <source>
        <dbReference type="ARBA" id="ARBA00022448"/>
    </source>
</evidence>
<feature type="binding site" description="covalent" evidence="16">
    <location>
        <position position="200"/>
    </location>
    <ligand>
        <name>heme c</name>
        <dbReference type="ChEBI" id="CHEBI:61717"/>
        <label>2</label>
    </ligand>
</feature>
<feature type="binding site" description="covalent" evidence="16">
    <location>
        <position position="91"/>
    </location>
    <ligand>
        <name>heme c</name>
        <dbReference type="ChEBI" id="CHEBI:61717"/>
        <label>1</label>
    </ligand>
</feature>
<keyword evidence="21" id="KW-1185">Reference proteome</keyword>
<feature type="binding site" evidence="16">
    <location>
        <position position="248"/>
    </location>
    <ligand>
        <name>substrate</name>
    </ligand>
</feature>
<evidence type="ECO:0000256" key="17">
    <source>
        <dbReference type="PIRSR" id="PIRSR038455-3"/>
    </source>
</evidence>
<feature type="domain" description="Cytochrome c" evidence="19">
    <location>
        <begin position="73"/>
        <end position="169"/>
    </location>
</feature>
<dbReference type="GO" id="GO:0016740">
    <property type="term" value="F:transferase activity"/>
    <property type="evidence" value="ECO:0007669"/>
    <property type="project" value="UniProtKB-KW"/>
</dbReference>
<comment type="subcellular location">
    <subcellularLocation>
        <location evidence="1 14">Periplasm</location>
    </subcellularLocation>
</comment>
<accession>Q1LHT4</accession>
<dbReference type="eggNOG" id="COG3258">
    <property type="taxonomic scope" value="Bacteria"/>
</dbReference>
<evidence type="ECO:0000256" key="2">
    <source>
        <dbReference type="ARBA" id="ARBA00011530"/>
    </source>
</evidence>
<keyword evidence="4 14" id="KW-0349">Heme</keyword>
<evidence type="ECO:0000313" key="20">
    <source>
        <dbReference type="EMBL" id="ABF10292.1"/>
    </source>
</evidence>
<dbReference type="GO" id="GO:0042597">
    <property type="term" value="C:periplasmic space"/>
    <property type="evidence" value="ECO:0007669"/>
    <property type="project" value="UniProtKB-SubCell"/>
</dbReference>
<evidence type="ECO:0000256" key="15">
    <source>
        <dbReference type="PIRSR" id="PIRSR038455-1"/>
    </source>
</evidence>
<dbReference type="InterPro" id="IPR025710">
    <property type="entry name" value="SoxA"/>
</dbReference>
<dbReference type="GO" id="GO:0070069">
    <property type="term" value="C:cytochrome complex"/>
    <property type="evidence" value="ECO:0007669"/>
    <property type="project" value="InterPro"/>
</dbReference>
<comment type="subunit">
    <text evidence="2 14">Heterodimer of SoxA and SoxX.</text>
</comment>
<keyword evidence="10 14" id="KW-0408">Iron</keyword>
<comment type="similarity">
    <text evidence="11 14">Belongs to the SoxA family.</text>
</comment>
<dbReference type="GO" id="GO:0020037">
    <property type="term" value="F:heme binding"/>
    <property type="evidence" value="ECO:0007669"/>
    <property type="project" value="InterPro"/>
</dbReference>
<evidence type="ECO:0000256" key="16">
    <source>
        <dbReference type="PIRSR" id="PIRSR038455-2"/>
    </source>
</evidence>
<evidence type="ECO:0000259" key="19">
    <source>
        <dbReference type="Pfam" id="PF21342"/>
    </source>
</evidence>
<keyword evidence="8 14" id="KW-0574">Periplasm</keyword>
<dbReference type="InterPro" id="IPR036909">
    <property type="entry name" value="Cyt_c-like_dom_sf"/>
</dbReference>
<evidence type="ECO:0000256" key="12">
    <source>
        <dbReference type="ARBA" id="ARBA00048077"/>
    </source>
</evidence>
<evidence type="ECO:0000256" key="7">
    <source>
        <dbReference type="ARBA" id="ARBA00022729"/>
    </source>
</evidence>
<evidence type="ECO:0000256" key="4">
    <source>
        <dbReference type="ARBA" id="ARBA00022617"/>
    </source>
</evidence>
<evidence type="ECO:0000256" key="5">
    <source>
        <dbReference type="ARBA" id="ARBA00022679"/>
    </source>
</evidence>
<dbReference type="GO" id="GO:0046872">
    <property type="term" value="F:metal ion binding"/>
    <property type="evidence" value="ECO:0007669"/>
    <property type="project" value="UniProtKB-KW"/>
</dbReference>
<dbReference type="HOGENOM" id="CLU_079910_0_0_4"/>
<reference evidence="21" key="1">
    <citation type="journal article" date="2010" name="PLoS ONE">
        <title>The complete genome sequence of Cupriavidus metallidurans strain CH34, a master survivalist in harsh and anthropogenic environments.</title>
        <authorList>
            <person name="Janssen P.J."/>
            <person name="Van Houdt R."/>
            <person name="Moors H."/>
            <person name="Monsieurs P."/>
            <person name="Morin N."/>
            <person name="Michaux A."/>
            <person name="Benotmane M.A."/>
            <person name="Leys N."/>
            <person name="Vallaeys T."/>
            <person name="Lapidus A."/>
            <person name="Monchy S."/>
            <person name="Medigue C."/>
            <person name="Taghavi S."/>
            <person name="McCorkle S."/>
            <person name="Dunn J."/>
            <person name="van der Lelie D."/>
            <person name="Mergeay M."/>
        </authorList>
    </citation>
    <scope>NUCLEOTIDE SEQUENCE [LARGE SCALE GENOMIC DNA]</scope>
    <source>
        <strain evidence="21">ATCC 43123 / DSM 2839 / NBRC 102507 / CH34</strain>
    </source>
</reference>
<dbReference type="KEGG" id="rme:Rmet_3420"/>
<keyword evidence="5 14" id="KW-0808">Transferase</keyword>
<evidence type="ECO:0000256" key="10">
    <source>
        <dbReference type="ARBA" id="ARBA00023004"/>
    </source>
</evidence>
<keyword evidence="6 14" id="KW-0479">Metal-binding</keyword>
<evidence type="ECO:0000256" key="14">
    <source>
        <dbReference type="PIRNR" id="PIRNR038455"/>
    </source>
</evidence>
<dbReference type="AlphaFoldDB" id="Q1LHT4"/>
<comment type="catalytic activity">
    <reaction evidence="13 14">
        <text>S-sulfanyl-L-cysteinyl-[SoxY protein] + thiosulfate + 2 Fe(III)-[cytochrome c] = S-(2-sulfodisulfanyl)-L-cysteinyl-[SoxY protein] + 2 Fe(II)-[cytochrome c] + 2 H(+)</text>
        <dbReference type="Rhea" id="RHEA:51224"/>
        <dbReference type="Rhea" id="RHEA-COMP:10350"/>
        <dbReference type="Rhea" id="RHEA-COMP:14399"/>
        <dbReference type="Rhea" id="RHEA-COMP:14689"/>
        <dbReference type="Rhea" id="RHEA-COMP:14690"/>
        <dbReference type="ChEBI" id="CHEBI:15378"/>
        <dbReference type="ChEBI" id="CHEBI:29033"/>
        <dbReference type="ChEBI" id="CHEBI:29034"/>
        <dbReference type="ChEBI" id="CHEBI:33542"/>
        <dbReference type="ChEBI" id="CHEBI:61963"/>
        <dbReference type="ChEBI" id="CHEBI:140664"/>
        <dbReference type="EC" id="2.8.5.2"/>
    </reaction>
</comment>
<feature type="signal peptide" evidence="18">
    <location>
        <begin position="1"/>
        <end position="45"/>
    </location>
</feature>
<dbReference type="RefSeq" id="WP_011517856.1">
    <property type="nucleotide sequence ID" value="NC_007973.1"/>
</dbReference>
<protein>
    <recommendedName>
        <fullName evidence="14">SoxAX cytochrome complex subunit A</fullName>
        <ecNumber evidence="14">2.8.5.2</ecNumber>
    </recommendedName>
    <alternativeName>
        <fullName evidence="14">Protein SoxA</fullName>
    </alternativeName>
    <alternativeName>
        <fullName evidence="14">Sulfur oxidizing protein A</fullName>
    </alternativeName>
    <alternativeName>
        <fullName evidence="14">Thiosulfate-oxidizing multienzyme system protein SoxA</fullName>
    </alternativeName>
</protein>
<evidence type="ECO:0000256" key="18">
    <source>
        <dbReference type="SAM" id="SignalP"/>
    </source>
</evidence>
<gene>
    <name evidence="20" type="primary">soxA</name>
    <name evidence="20" type="ordered locus">Rmet_3420</name>
</gene>
<sequence length="291" mass="32138">MVSPRNTRSNTRRSPRRTYRAAPAVLAVAAAVTAIATTLSAPALAQGSTAEELAKYRQMLAEGNPAELWEAAGEELWKKPAGPKNVSLEQCDLGKGPGVTKGAYAELPRYFKDTNKVMDLEQRLAYCRVTLQGLTQEEATKNPFSSQGKPSDIERLAAYLTGESRGVKMNVQLTHPEEKRVYALGEKMFFYRGGAYDFACATCHAVDGQRIRLQDLPNLLTSKGAEAAYTTWPAYRVSQGEVRTMQHRLYDCLRQQRFPEPAYGSDVITALTMFLAKNANGGTYDGPNMKR</sequence>
<evidence type="ECO:0000256" key="6">
    <source>
        <dbReference type="ARBA" id="ARBA00022723"/>
    </source>
</evidence>
<dbReference type="Pfam" id="PF21342">
    <property type="entry name" value="SoxA-TsdA_cyt-c"/>
    <property type="match status" value="1"/>
</dbReference>
<dbReference type="GO" id="GO:0009055">
    <property type="term" value="F:electron transfer activity"/>
    <property type="evidence" value="ECO:0007669"/>
    <property type="project" value="InterPro"/>
</dbReference>
<evidence type="ECO:0000256" key="11">
    <source>
        <dbReference type="ARBA" id="ARBA00025746"/>
    </source>
</evidence>
<keyword evidence="7 18" id="KW-0732">Signal</keyword>
<dbReference type="STRING" id="266264.Rmet_3420"/>
<dbReference type="Gene3D" id="1.10.760.10">
    <property type="entry name" value="Cytochrome c-like domain"/>
    <property type="match status" value="2"/>
</dbReference>
<feature type="binding site" description="axial binding residue" evidence="17">
    <location>
        <position position="127"/>
    </location>
    <ligand>
        <name>heme c</name>
        <dbReference type="ChEBI" id="CHEBI:61717"/>
        <label>1</label>
    </ligand>
    <ligandPart>
        <name>Fe</name>
        <dbReference type="ChEBI" id="CHEBI:18248"/>
    </ligandPart>
</feature>
<dbReference type="EC" id="2.8.5.2" evidence="14"/>
<comment type="cofactor">
    <cofactor evidence="16">
        <name>heme</name>
        <dbReference type="ChEBI" id="CHEBI:30413"/>
    </cofactor>
    <text evidence="16">Binds 2 heme groups per subunit.</text>
</comment>